<dbReference type="EMBL" id="JACHGW010000004">
    <property type="protein sequence ID" value="MBB6052778.1"/>
    <property type="molecule type" value="Genomic_DNA"/>
</dbReference>
<dbReference type="AlphaFoldDB" id="A0A7W9SUU4"/>
<keyword evidence="2" id="KW-0808">Transferase</keyword>
<dbReference type="PANTHER" id="PTHR12526:SF600">
    <property type="entry name" value="GLYCOSYL TRANSFERASE GROUP 1"/>
    <property type="match status" value="1"/>
</dbReference>
<dbReference type="CDD" id="cd03801">
    <property type="entry name" value="GT4_PimA-like"/>
    <property type="match status" value="1"/>
</dbReference>
<reference evidence="2 3" key="1">
    <citation type="submission" date="2020-08" db="EMBL/GenBank/DDBJ databases">
        <title>Genomic Encyclopedia of Type Strains, Phase IV (KMG-IV): sequencing the most valuable type-strain genomes for metagenomic binning, comparative biology and taxonomic classification.</title>
        <authorList>
            <person name="Goeker M."/>
        </authorList>
    </citation>
    <scope>NUCLEOTIDE SEQUENCE [LARGE SCALE GENOMIC DNA]</scope>
    <source>
        <strain evidence="2 3">DSM 23562</strain>
    </source>
</reference>
<sequence length="399" mass="43544">MKLLFVTPYVPSLIRVRTYQLLRHLARRGCKITLVALEDAPVSTASRAELAELCESVHLVPLEKPAAALRCIAALPSPKPLWVAYCDTPALRATVRRLVQAEQFDAAHVEHLRAASVRSALGDLPCVLDAVDCITALQRQMFDQGERLKDRALAGEEWLKLRRWEPRAYAGYDAIGVTSQYDATALQALGTRPPLHVIPNGVDLDYFQPNPKLAPEPDTIIFSGKMSYRANDDAVLWFAAQLWPTLKRARPGLRWTIAGNEPSAAVRALAADPAITVTGYVEDLRPFIARASLAICPLRIGVGIQNKALEAMAMGRPVVASPIAGRALPGAITEGGLNVAEGAQDFIAACLALLESPAQAELAGQAARRYVERHHRWDCSAGAFLELYAREKQQTTPRV</sequence>
<dbReference type="Pfam" id="PF13439">
    <property type="entry name" value="Glyco_transf_4"/>
    <property type="match status" value="1"/>
</dbReference>
<dbReference type="Gene3D" id="3.40.50.2000">
    <property type="entry name" value="Glycogen Phosphorylase B"/>
    <property type="match status" value="2"/>
</dbReference>
<dbReference type="Proteomes" id="UP000520814">
    <property type="component" value="Unassembled WGS sequence"/>
</dbReference>
<comment type="caution">
    <text evidence="2">The sequence shown here is derived from an EMBL/GenBank/DDBJ whole genome shotgun (WGS) entry which is preliminary data.</text>
</comment>
<dbReference type="Pfam" id="PF13692">
    <property type="entry name" value="Glyco_trans_1_4"/>
    <property type="match status" value="1"/>
</dbReference>
<feature type="domain" description="Glycosyltransferase subfamily 4-like N-terminal" evidence="1">
    <location>
        <begin position="16"/>
        <end position="205"/>
    </location>
</feature>
<dbReference type="RefSeq" id="WP_184202400.1">
    <property type="nucleotide sequence ID" value="NZ_JACHGW010000004.1"/>
</dbReference>
<keyword evidence="3" id="KW-1185">Reference proteome</keyword>
<dbReference type="GO" id="GO:0016757">
    <property type="term" value="F:glycosyltransferase activity"/>
    <property type="evidence" value="ECO:0007669"/>
    <property type="project" value="TreeGrafter"/>
</dbReference>
<gene>
    <name evidence="2" type="ORF">HNQ39_004599</name>
</gene>
<dbReference type="PANTHER" id="PTHR12526">
    <property type="entry name" value="GLYCOSYLTRANSFERASE"/>
    <property type="match status" value="1"/>
</dbReference>
<evidence type="ECO:0000259" key="1">
    <source>
        <dbReference type="Pfam" id="PF13439"/>
    </source>
</evidence>
<name>A0A7W9SUU4_ARMRO</name>
<accession>A0A7W9SUU4</accession>
<evidence type="ECO:0000313" key="2">
    <source>
        <dbReference type="EMBL" id="MBB6052778.1"/>
    </source>
</evidence>
<dbReference type="SUPFAM" id="SSF53756">
    <property type="entry name" value="UDP-Glycosyltransferase/glycogen phosphorylase"/>
    <property type="match status" value="1"/>
</dbReference>
<protein>
    <submittedName>
        <fullName evidence="2">Sugar transferase (PEP-CTERM/EpsH1 system associated)</fullName>
    </submittedName>
</protein>
<dbReference type="InterPro" id="IPR028098">
    <property type="entry name" value="Glyco_trans_4-like_N"/>
</dbReference>
<evidence type="ECO:0000313" key="3">
    <source>
        <dbReference type="Proteomes" id="UP000520814"/>
    </source>
</evidence>
<proteinExistence type="predicted"/>
<organism evidence="2 3">
    <name type="scientific">Armatimonas rosea</name>
    <dbReference type="NCBI Taxonomy" id="685828"/>
    <lineage>
        <taxon>Bacteria</taxon>
        <taxon>Bacillati</taxon>
        <taxon>Armatimonadota</taxon>
        <taxon>Armatimonadia</taxon>
        <taxon>Armatimonadales</taxon>
        <taxon>Armatimonadaceae</taxon>
        <taxon>Armatimonas</taxon>
    </lineage>
</organism>